<evidence type="ECO:0000313" key="8">
    <source>
        <dbReference type="Proteomes" id="UP000018849"/>
    </source>
</evidence>
<reference evidence="7 8" key="1">
    <citation type="journal article" date="2013" name="PLoS Pathog.">
        <title>Genomic analysis of the Kiwifruit pathogen Pseudomonas syringae pv. actinidiae provides insight into the origins of an emergent plant disease.</title>
        <authorList>
            <person name="McCann H.C."/>
            <person name="Rikkerink E.H."/>
            <person name="Bertels F."/>
            <person name="Fiers M."/>
            <person name="Lu A."/>
            <person name="Rees-George J."/>
            <person name="Andersen M.T."/>
            <person name="Gleave A.P."/>
            <person name="Haubold B."/>
            <person name="Wohlers M.W."/>
            <person name="Guttman D.S."/>
            <person name="Wang P.W."/>
            <person name="Straub C."/>
            <person name="Vanneste J.L."/>
            <person name="Rainey P.B."/>
            <person name="Templeton M.D."/>
        </authorList>
    </citation>
    <scope>NUCLEOTIDE SEQUENCE [LARGE SCALE GENOMIC DNA]</scope>
    <source>
        <strain evidence="7 8">ICMP 19096</strain>
    </source>
</reference>
<comment type="similarity">
    <text evidence="1">Belongs to the carbohydrate kinase PfkB family.</text>
</comment>
<keyword evidence="2" id="KW-0808">Transferase</keyword>
<sequence>MATIVAFGELLAEFVAEEIGRGYLEPSTFAGPFPSGAPAIFADQAARMGASVSYIGHIGTDAFGTCIIQRLQANGVDVSNIVRHAELPTGTAFVAYEHDGSRSYVFNITASASGLLGAGSIPTDALKGAKYLHVMGSSLNSAGAIAALEALLEQARDHDVRISFDPNIRTEMLHFKPMSAALLNVFNRCHLFLPSESDLQFFFPDLSVEESVALVFEKANIERVVLKRGAKGSTYIDRTSRIDATPLPVVELDPTGAGDCFGGAFVGALAMGSPVEDALEMANAAGALAVTRRGPMEGNSDPAHINLFIKEHADHA</sequence>
<dbReference type="GO" id="GO:0016301">
    <property type="term" value="F:kinase activity"/>
    <property type="evidence" value="ECO:0007669"/>
    <property type="project" value="UniProtKB-KW"/>
</dbReference>
<dbReference type="PROSITE" id="PS00584">
    <property type="entry name" value="PFKB_KINASES_2"/>
    <property type="match status" value="1"/>
</dbReference>
<dbReference type="EMBL" id="AOKF01003892">
    <property type="protein sequence ID" value="EPN30226.1"/>
    <property type="molecule type" value="Genomic_DNA"/>
</dbReference>
<feature type="domain" description="Carbohydrate kinase PfkB" evidence="6">
    <location>
        <begin position="2"/>
        <end position="299"/>
    </location>
</feature>
<name>A0A656JJ56_PSESF</name>
<dbReference type="InterPro" id="IPR050306">
    <property type="entry name" value="PfkB_Carbo_kinase"/>
</dbReference>
<dbReference type="SUPFAM" id="SSF53613">
    <property type="entry name" value="Ribokinase-like"/>
    <property type="match status" value="1"/>
</dbReference>
<gene>
    <name evidence="7" type="ORF">A245_45888</name>
</gene>
<dbReference type="PANTHER" id="PTHR43085:SF1">
    <property type="entry name" value="PSEUDOURIDINE KINASE-RELATED"/>
    <property type="match status" value="1"/>
</dbReference>
<keyword evidence="4 7" id="KW-0418">Kinase</keyword>
<keyword evidence="3" id="KW-0547">Nucleotide-binding</keyword>
<evidence type="ECO:0000256" key="2">
    <source>
        <dbReference type="ARBA" id="ARBA00022679"/>
    </source>
</evidence>
<evidence type="ECO:0000313" key="7">
    <source>
        <dbReference type="EMBL" id="EPN30226.1"/>
    </source>
</evidence>
<proteinExistence type="inferred from homology"/>
<dbReference type="PANTHER" id="PTHR43085">
    <property type="entry name" value="HEXOKINASE FAMILY MEMBER"/>
    <property type="match status" value="1"/>
</dbReference>
<evidence type="ECO:0000256" key="3">
    <source>
        <dbReference type="ARBA" id="ARBA00022741"/>
    </source>
</evidence>
<accession>A0A656JJ56</accession>
<dbReference type="Pfam" id="PF00294">
    <property type="entry name" value="PfkB"/>
    <property type="match status" value="1"/>
</dbReference>
<dbReference type="Gene3D" id="3.40.1190.20">
    <property type="match status" value="1"/>
</dbReference>
<dbReference type="InterPro" id="IPR011611">
    <property type="entry name" value="PfkB_dom"/>
</dbReference>
<dbReference type="Proteomes" id="UP000018849">
    <property type="component" value="Unassembled WGS sequence"/>
</dbReference>
<evidence type="ECO:0000256" key="4">
    <source>
        <dbReference type="ARBA" id="ARBA00022777"/>
    </source>
</evidence>
<evidence type="ECO:0000259" key="6">
    <source>
        <dbReference type="Pfam" id="PF00294"/>
    </source>
</evidence>
<dbReference type="GO" id="GO:0005524">
    <property type="term" value="F:ATP binding"/>
    <property type="evidence" value="ECO:0007669"/>
    <property type="project" value="UniProtKB-KW"/>
</dbReference>
<evidence type="ECO:0000256" key="1">
    <source>
        <dbReference type="ARBA" id="ARBA00010688"/>
    </source>
</evidence>
<keyword evidence="5" id="KW-0067">ATP-binding</keyword>
<comment type="caution">
    <text evidence="7">The sequence shown here is derived from an EMBL/GenBank/DDBJ whole genome shotgun (WGS) entry which is preliminary data.</text>
</comment>
<organism evidence="7 8">
    <name type="scientific">Pseudomonas syringae pv. actinidiae ICMP 19096</name>
    <dbReference type="NCBI Taxonomy" id="1194405"/>
    <lineage>
        <taxon>Bacteria</taxon>
        <taxon>Pseudomonadati</taxon>
        <taxon>Pseudomonadota</taxon>
        <taxon>Gammaproteobacteria</taxon>
        <taxon>Pseudomonadales</taxon>
        <taxon>Pseudomonadaceae</taxon>
        <taxon>Pseudomonas</taxon>
        <taxon>Pseudomonas syringae</taxon>
    </lineage>
</organism>
<evidence type="ECO:0000256" key="5">
    <source>
        <dbReference type="ARBA" id="ARBA00022840"/>
    </source>
</evidence>
<protein>
    <submittedName>
        <fullName evidence="7">Ribokinase-like domain-containing protein</fullName>
    </submittedName>
</protein>
<dbReference type="CDD" id="cd01166">
    <property type="entry name" value="KdgK"/>
    <property type="match status" value="1"/>
</dbReference>
<dbReference type="InterPro" id="IPR002173">
    <property type="entry name" value="Carboh/pur_kinase_PfkB_CS"/>
</dbReference>
<dbReference type="AlphaFoldDB" id="A0A656JJ56"/>
<dbReference type="InterPro" id="IPR029056">
    <property type="entry name" value="Ribokinase-like"/>
</dbReference>